<dbReference type="InParanoid" id="L9LEA0"/>
<dbReference type="AlphaFoldDB" id="L9LEA0"/>
<sequence length="63" mass="6810">MSSVSEALPGFMQAEGSAAQLHTRSMALESDGPARASYVRVGIRAPNIRMTWKVNVFALSEEV</sequence>
<accession>L9LEA0</accession>
<reference evidence="2" key="2">
    <citation type="journal article" date="2013" name="Nat. Commun.">
        <title>Genome of the Chinese tree shrew.</title>
        <authorList>
            <person name="Fan Y."/>
            <person name="Huang Z.Y."/>
            <person name="Cao C.C."/>
            <person name="Chen C.S."/>
            <person name="Chen Y.X."/>
            <person name="Fan D.D."/>
            <person name="He J."/>
            <person name="Hou H.L."/>
            <person name="Hu L."/>
            <person name="Hu X.T."/>
            <person name="Jiang X.T."/>
            <person name="Lai R."/>
            <person name="Lang Y.S."/>
            <person name="Liang B."/>
            <person name="Liao S.G."/>
            <person name="Mu D."/>
            <person name="Ma Y.Y."/>
            <person name="Niu Y.Y."/>
            <person name="Sun X.Q."/>
            <person name="Xia J.Q."/>
            <person name="Xiao J."/>
            <person name="Xiong Z.Q."/>
            <person name="Xu L."/>
            <person name="Yang L."/>
            <person name="Zhang Y."/>
            <person name="Zhao W."/>
            <person name="Zhao X.D."/>
            <person name="Zheng Y.T."/>
            <person name="Zhou J.M."/>
            <person name="Zhu Y.B."/>
            <person name="Zhang G.J."/>
            <person name="Wang J."/>
            <person name="Yao Y.G."/>
        </authorList>
    </citation>
    <scope>NUCLEOTIDE SEQUENCE [LARGE SCALE GENOMIC DNA]</scope>
</reference>
<dbReference type="Proteomes" id="UP000011518">
    <property type="component" value="Unassembled WGS sequence"/>
</dbReference>
<keyword evidence="2" id="KW-1185">Reference proteome</keyword>
<gene>
    <name evidence="1" type="ORF">TREES_T100004896</name>
</gene>
<evidence type="ECO:0000313" key="2">
    <source>
        <dbReference type="Proteomes" id="UP000011518"/>
    </source>
</evidence>
<organism evidence="1 2">
    <name type="scientific">Tupaia chinensis</name>
    <name type="common">Chinese tree shrew</name>
    <name type="synonym">Tupaia belangeri chinensis</name>
    <dbReference type="NCBI Taxonomy" id="246437"/>
    <lineage>
        <taxon>Eukaryota</taxon>
        <taxon>Metazoa</taxon>
        <taxon>Chordata</taxon>
        <taxon>Craniata</taxon>
        <taxon>Vertebrata</taxon>
        <taxon>Euteleostomi</taxon>
        <taxon>Mammalia</taxon>
        <taxon>Eutheria</taxon>
        <taxon>Euarchontoglires</taxon>
        <taxon>Scandentia</taxon>
        <taxon>Tupaiidae</taxon>
        <taxon>Tupaia</taxon>
    </lineage>
</organism>
<dbReference type="EMBL" id="KB320374">
    <property type="protein sequence ID" value="ELW73024.1"/>
    <property type="molecule type" value="Genomic_DNA"/>
</dbReference>
<reference evidence="2" key="1">
    <citation type="submission" date="2012-07" db="EMBL/GenBank/DDBJ databases">
        <title>Genome of the Chinese tree shrew, a rising model animal genetically related to primates.</title>
        <authorList>
            <person name="Zhang G."/>
            <person name="Fan Y."/>
            <person name="Yao Y."/>
            <person name="Huang Z."/>
        </authorList>
    </citation>
    <scope>NUCLEOTIDE SEQUENCE [LARGE SCALE GENOMIC DNA]</scope>
</reference>
<proteinExistence type="predicted"/>
<name>L9LEA0_TUPCH</name>
<protein>
    <submittedName>
        <fullName evidence="1">Uncharacterized protein</fullName>
    </submittedName>
</protein>
<evidence type="ECO:0000313" key="1">
    <source>
        <dbReference type="EMBL" id="ELW73024.1"/>
    </source>
</evidence>